<protein>
    <recommendedName>
        <fullName evidence="3">Thioredoxin domain-containing protein</fullName>
    </recommendedName>
</protein>
<reference evidence="4" key="1">
    <citation type="submission" date="2022-10" db="EMBL/GenBank/DDBJ databases">
        <title>Determination and structural analysis of whole genome sequence of Sarocladium strictum F4-1.</title>
        <authorList>
            <person name="Hu L."/>
            <person name="Jiang Y."/>
        </authorList>
    </citation>
    <scope>NUCLEOTIDE SEQUENCE</scope>
    <source>
        <strain evidence="4">F4-1</strain>
    </source>
</reference>
<evidence type="ECO:0000256" key="1">
    <source>
        <dbReference type="ARBA" id="ARBA00008987"/>
    </source>
</evidence>
<evidence type="ECO:0000256" key="2">
    <source>
        <dbReference type="ARBA" id="ARBA00023157"/>
    </source>
</evidence>
<accession>A0AA39GQY8</accession>
<dbReference type="SUPFAM" id="SSF52833">
    <property type="entry name" value="Thioredoxin-like"/>
    <property type="match status" value="1"/>
</dbReference>
<feature type="domain" description="Thioredoxin" evidence="3">
    <location>
        <begin position="7"/>
        <end position="106"/>
    </location>
</feature>
<comment type="caution">
    <text evidence="4">The sequence shown here is derived from an EMBL/GenBank/DDBJ whole genome shotgun (WGS) entry which is preliminary data.</text>
</comment>
<organism evidence="4 5">
    <name type="scientific">Sarocladium strictum</name>
    <name type="common">Black bundle disease fungus</name>
    <name type="synonym">Acremonium strictum</name>
    <dbReference type="NCBI Taxonomy" id="5046"/>
    <lineage>
        <taxon>Eukaryota</taxon>
        <taxon>Fungi</taxon>
        <taxon>Dikarya</taxon>
        <taxon>Ascomycota</taxon>
        <taxon>Pezizomycotina</taxon>
        <taxon>Sordariomycetes</taxon>
        <taxon>Hypocreomycetidae</taxon>
        <taxon>Hypocreales</taxon>
        <taxon>Sarocladiaceae</taxon>
        <taxon>Sarocladium</taxon>
    </lineage>
</organism>
<dbReference type="InterPro" id="IPR013766">
    <property type="entry name" value="Thioredoxin_domain"/>
</dbReference>
<dbReference type="CDD" id="cd02947">
    <property type="entry name" value="TRX_family"/>
    <property type="match status" value="1"/>
</dbReference>
<dbReference type="AlphaFoldDB" id="A0AA39GQY8"/>
<dbReference type="EMBL" id="JAPDFR010000001">
    <property type="protein sequence ID" value="KAK0391559.1"/>
    <property type="molecule type" value="Genomic_DNA"/>
</dbReference>
<dbReference type="Gene3D" id="3.40.30.10">
    <property type="entry name" value="Glutaredoxin"/>
    <property type="match status" value="1"/>
</dbReference>
<dbReference type="InterPro" id="IPR036249">
    <property type="entry name" value="Thioredoxin-like_sf"/>
</dbReference>
<evidence type="ECO:0000313" key="5">
    <source>
        <dbReference type="Proteomes" id="UP001175261"/>
    </source>
</evidence>
<dbReference type="Pfam" id="PF00085">
    <property type="entry name" value="Thioredoxin"/>
    <property type="match status" value="1"/>
</dbReference>
<gene>
    <name evidence="4" type="ORF">NLU13_1059</name>
</gene>
<keyword evidence="5" id="KW-1185">Reference proteome</keyword>
<sequence>MGVHNLLSSTEFKETLVNSGHKAILVDCFSRDSQASKALAPEVVKLSNDSKYEGILFAKLDVDQVPSLADELGVKDLPCLILYKNSEVLGRYSDPTPDALAAFVDKAL</sequence>
<proteinExistence type="inferred from homology"/>
<dbReference type="Proteomes" id="UP001175261">
    <property type="component" value="Unassembled WGS sequence"/>
</dbReference>
<evidence type="ECO:0000313" key="4">
    <source>
        <dbReference type="EMBL" id="KAK0391559.1"/>
    </source>
</evidence>
<evidence type="ECO:0000259" key="3">
    <source>
        <dbReference type="Pfam" id="PF00085"/>
    </source>
</evidence>
<name>A0AA39GQY8_SARSR</name>
<dbReference type="PANTHER" id="PTHR46115">
    <property type="entry name" value="THIOREDOXIN-LIKE PROTEIN 1"/>
    <property type="match status" value="1"/>
</dbReference>
<comment type="similarity">
    <text evidence="1">Belongs to the thioredoxin family.</text>
</comment>
<keyword evidence="2" id="KW-1015">Disulfide bond</keyword>